<feature type="transmembrane region" description="Helical" evidence="7">
    <location>
        <begin position="377"/>
        <end position="397"/>
    </location>
</feature>
<reference evidence="9 10" key="1">
    <citation type="submission" date="2014-02" db="EMBL/GenBank/DDBJ databases">
        <authorList>
            <person name="Manrique M."/>
        </authorList>
    </citation>
    <scope>NUCLEOTIDE SEQUENCE [LARGE SCALE GENOMIC DNA]</scope>
    <source>
        <strain evidence="9 10">LMG17956</strain>
    </source>
</reference>
<feature type="transmembrane region" description="Helical" evidence="7">
    <location>
        <begin position="99"/>
        <end position="124"/>
    </location>
</feature>
<dbReference type="InterPro" id="IPR011701">
    <property type="entry name" value="MFS"/>
</dbReference>
<evidence type="ECO:0000256" key="6">
    <source>
        <dbReference type="ARBA" id="ARBA00023136"/>
    </source>
</evidence>
<dbReference type="Proteomes" id="UP000027584">
    <property type="component" value="Unassembled WGS sequence"/>
</dbReference>
<dbReference type="PANTHER" id="PTHR23513">
    <property type="entry name" value="INTEGRAL MEMBRANE EFFLUX PROTEIN-RELATED"/>
    <property type="match status" value="1"/>
</dbReference>
<keyword evidence="6 7" id="KW-0472">Membrane</keyword>
<evidence type="ECO:0000256" key="1">
    <source>
        <dbReference type="ARBA" id="ARBA00004651"/>
    </source>
</evidence>
<evidence type="ECO:0000256" key="7">
    <source>
        <dbReference type="SAM" id="Phobius"/>
    </source>
</evidence>
<comment type="subcellular location">
    <subcellularLocation>
        <location evidence="1">Cell membrane</location>
        <topology evidence="1">Multi-pass membrane protein</topology>
    </subcellularLocation>
</comment>
<feature type="transmembrane region" description="Helical" evidence="7">
    <location>
        <begin position="169"/>
        <end position="190"/>
    </location>
</feature>
<accession>A0A060RL38</accession>
<evidence type="ECO:0000256" key="5">
    <source>
        <dbReference type="ARBA" id="ARBA00022989"/>
    </source>
</evidence>
<dbReference type="EMBL" id="CCBC010000200">
    <property type="protein sequence ID" value="CDO18626.1"/>
    <property type="molecule type" value="Genomic_DNA"/>
</dbReference>
<gene>
    <name evidence="9" type="ORF">BN963_SGAL_01826</name>
</gene>
<feature type="transmembrane region" description="Helical" evidence="7">
    <location>
        <begin position="256"/>
        <end position="274"/>
    </location>
</feature>
<dbReference type="GO" id="GO:0005886">
    <property type="term" value="C:plasma membrane"/>
    <property type="evidence" value="ECO:0007669"/>
    <property type="project" value="UniProtKB-SubCell"/>
</dbReference>
<evidence type="ECO:0000313" key="9">
    <source>
        <dbReference type="EMBL" id="CDO18626.1"/>
    </source>
</evidence>
<dbReference type="PANTHER" id="PTHR23513:SF11">
    <property type="entry name" value="STAPHYLOFERRIN A TRANSPORTER"/>
    <property type="match status" value="1"/>
</dbReference>
<name>A0A060RL38_9STRE</name>
<evidence type="ECO:0000256" key="3">
    <source>
        <dbReference type="ARBA" id="ARBA00022475"/>
    </source>
</evidence>
<evidence type="ECO:0000256" key="2">
    <source>
        <dbReference type="ARBA" id="ARBA00022448"/>
    </source>
</evidence>
<dbReference type="SUPFAM" id="SSF103473">
    <property type="entry name" value="MFS general substrate transporter"/>
    <property type="match status" value="1"/>
</dbReference>
<feature type="transmembrane region" description="Helical" evidence="7">
    <location>
        <begin position="311"/>
        <end position="336"/>
    </location>
</feature>
<feature type="domain" description="Major facilitator superfamily (MFS) profile" evidence="8">
    <location>
        <begin position="1"/>
        <end position="402"/>
    </location>
</feature>
<reference evidence="9 10" key="2">
    <citation type="submission" date="2014-05" db="EMBL/GenBank/DDBJ databases">
        <title>Genome sequence of Streptococcus gallolyticus.</title>
        <authorList>
            <person name="Del Campo R."/>
        </authorList>
    </citation>
    <scope>NUCLEOTIDE SEQUENCE [LARGE SCALE GENOMIC DNA]</scope>
    <source>
        <strain evidence="9 10">LMG17956</strain>
    </source>
</reference>
<dbReference type="GO" id="GO:0022857">
    <property type="term" value="F:transmembrane transporter activity"/>
    <property type="evidence" value="ECO:0007669"/>
    <property type="project" value="InterPro"/>
</dbReference>
<dbReference type="InterPro" id="IPR020846">
    <property type="entry name" value="MFS_dom"/>
</dbReference>
<feature type="transmembrane region" description="Helical" evidence="7">
    <location>
        <begin position="286"/>
        <end position="305"/>
    </location>
</feature>
<feature type="transmembrane region" description="Helical" evidence="7">
    <location>
        <begin position="144"/>
        <end position="163"/>
    </location>
</feature>
<sequence length="404" mass="44512">MKKVEQKNASLLVSSSAISKIGDVLFDYVNNSFLASLNMNSMVLVGVYQSLENIMGVLFNLFGGVIADRFRRKKIIILSDFLSGLACIALSFISDNTWLIYAIIAANVFLAFLSSFSTPAYNAFTKEMVEKDNIALLNSYLQTAATVVKIVIPIVAVGVYRLIGIHGALLLDGVSFILSSIIVAFVSPILEENTKNSHFSMASIFQDLISGFRYLAQKRQVSVLIALSASVNFFMAAYNLLLPYSNQMFPKITENIYGTFLTAEAVGGLIGALISGRINKKLSTDLLMTFLAVAGLFLGLAPILYHIFPNVVFLALSPAFCSIFLTVFNIHSFSLVQREVDSDYLGRILGIVFTIAVLFMPLGTAIFTIILRPDYEFNYLFVGLAVVILSFIFLMLLRKTNDKE</sequence>
<dbReference type="CDD" id="cd06173">
    <property type="entry name" value="MFS_MefA_like"/>
    <property type="match status" value="1"/>
</dbReference>
<comment type="caution">
    <text evidence="9">The sequence shown here is derived from an EMBL/GenBank/DDBJ whole genome shotgun (WGS) entry which is preliminary data.</text>
</comment>
<evidence type="ECO:0000313" key="10">
    <source>
        <dbReference type="Proteomes" id="UP000027584"/>
    </source>
</evidence>
<organism evidence="9 10">
    <name type="scientific">Streptococcus gallolyticus</name>
    <dbReference type="NCBI Taxonomy" id="315405"/>
    <lineage>
        <taxon>Bacteria</taxon>
        <taxon>Bacillati</taxon>
        <taxon>Bacillota</taxon>
        <taxon>Bacilli</taxon>
        <taxon>Lactobacillales</taxon>
        <taxon>Streptococcaceae</taxon>
        <taxon>Streptococcus</taxon>
    </lineage>
</organism>
<feature type="transmembrane region" description="Helical" evidence="7">
    <location>
        <begin position="348"/>
        <end position="371"/>
    </location>
</feature>
<keyword evidence="3" id="KW-1003">Cell membrane</keyword>
<proteinExistence type="predicted"/>
<dbReference type="AlphaFoldDB" id="A0A060RL38"/>
<keyword evidence="5 7" id="KW-1133">Transmembrane helix</keyword>
<keyword evidence="4 7" id="KW-0812">Transmembrane</keyword>
<keyword evidence="2" id="KW-0813">Transport</keyword>
<feature type="transmembrane region" description="Helical" evidence="7">
    <location>
        <begin position="221"/>
        <end position="244"/>
    </location>
</feature>
<protein>
    <submittedName>
        <fullName evidence="9">Putative efflux protein</fullName>
    </submittedName>
</protein>
<dbReference type="Pfam" id="PF07690">
    <property type="entry name" value="MFS_1"/>
    <property type="match status" value="1"/>
</dbReference>
<dbReference type="Gene3D" id="1.20.1250.20">
    <property type="entry name" value="MFS general substrate transporter like domains"/>
    <property type="match status" value="1"/>
</dbReference>
<evidence type="ECO:0000256" key="4">
    <source>
        <dbReference type="ARBA" id="ARBA00022692"/>
    </source>
</evidence>
<feature type="transmembrane region" description="Helical" evidence="7">
    <location>
        <begin position="75"/>
        <end position="93"/>
    </location>
</feature>
<dbReference type="InterPro" id="IPR036259">
    <property type="entry name" value="MFS_trans_sf"/>
</dbReference>
<evidence type="ECO:0000259" key="8">
    <source>
        <dbReference type="PROSITE" id="PS50850"/>
    </source>
</evidence>
<dbReference type="PROSITE" id="PS50850">
    <property type="entry name" value="MFS"/>
    <property type="match status" value="1"/>
</dbReference>